<evidence type="ECO:0000313" key="3">
    <source>
        <dbReference type="Proteomes" id="UP001162156"/>
    </source>
</evidence>
<proteinExistence type="predicted"/>
<dbReference type="Proteomes" id="UP001162156">
    <property type="component" value="Unassembled WGS sequence"/>
</dbReference>
<name>A0AAV8WNA5_9CUCU</name>
<organism evidence="2 3">
    <name type="scientific">Rhamnusium bicolor</name>
    <dbReference type="NCBI Taxonomy" id="1586634"/>
    <lineage>
        <taxon>Eukaryota</taxon>
        <taxon>Metazoa</taxon>
        <taxon>Ecdysozoa</taxon>
        <taxon>Arthropoda</taxon>
        <taxon>Hexapoda</taxon>
        <taxon>Insecta</taxon>
        <taxon>Pterygota</taxon>
        <taxon>Neoptera</taxon>
        <taxon>Endopterygota</taxon>
        <taxon>Coleoptera</taxon>
        <taxon>Polyphaga</taxon>
        <taxon>Cucujiformia</taxon>
        <taxon>Chrysomeloidea</taxon>
        <taxon>Cerambycidae</taxon>
        <taxon>Lepturinae</taxon>
        <taxon>Rhagiini</taxon>
        <taxon>Rhamnusium</taxon>
    </lineage>
</organism>
<dbReference type="AlphaFoldDB" id="A0AAV8WNA5"/>
<comment type="caution">
    <text evidence="2">The sequence shown here is derived from an EMBL/GenBank/DDBJ whole genome shotgun (WGS) entry which is preliminary data.</text>
</comment>
<sequence length="70" mass="7897">MTSKNLVGAATRYIAGRNAVQTVYWRSQNPNNPASQSRMLKVSKTFNFGKSEQSSAPPYHLQQQQKLKIN</sequence>
<evidence type="ECO:0000256" key="1">
    <source>
        <dbReference type="SAM" id="MobiDB-lite"/>
    </source>
</evidence>
<dbReference type="EMBL" id="JANEYF010005575">
    <property type="protein sequence ID" value="KAJ8927642.1"/>
    <property type="molecule type" value="Genomic_DNA"/>
</dbReference>
<evidence type="ECO:0000313" key="2">
    <source>
        <dbReference type="EMBL" id="KAJ8927642.1"/>
    </source>
</evidence>
<feature type="region of interest" description="Disordered" evidence="1">
    <location>
        <begin position="49"/>
        <end position="70"/>
    </location>
</feature>
<keyword evidence="3" id="KW-1185">Reference proteome</keyword>
<protein>
    <submittedName>
        <fullName evidence="2">Uncharacterized protein</fullName>
    </submittedName>
</protein>
<accession>A0AAV8WNA5</accession>
<gene>
    <name evidence="2" type="ORF">NQ314_019866</name>
</gene>
<reference evidence="2" key="1">
    <citation type="journal article" date="2023" name="Insect Mol. Biol.">
        <title>Genome sequencing provides insights into the evolution of gene families encoding plant cell wall-degrading enzymes in longhorned beetles.</title>
        <authorList>
            <person name="Shin N.R."/>
            <person name="Okamura Y."/>
            <person name="Kirsch R."/>
            <person name="Pauchet Y."/>
        </authorList>
    </citation>
    <scope>NUCLEOTIDE SEQUENCE</scope>
    <source>
        <strain evidence="2">RBIC_L_NR</strain>
    </source>
</reference>